<sequence length="559" mass="60364">MARAPSSPGSPWSDPAVVLVGHQLEQVNKLQRELASCKSDAEKAMVCRQTRDSLLGDHENLEILSAICRDVMEASEQNCTSGELDGSWRQFTQLAAKGAKLRAARAKALQTVADHWGAQVARHYGWGTISHTYCQQLHAAAREIDWPTFVRRLNQVLLDRHWAKSLNVHPIPASMNPITQPDIEKARRQDQRGKIQRAKAKGLATEKDREAAYKAAKHESEYFYRAANRLPASLGLDRFGVVVREEFDDQPTSLETDGQDGNRANPAPSAASSIAPDRPPPIGYSGLLQTEAACPLPAPLPADIRAAGGNSCPFPPSPPSSPDAGTTPTLSSTAESEQALPSSGSHGKRTAPTPSDRATKRQRTRLPTVSAAADAGKIYDLLAELQAQGSPLANQPQFSQSLEWAREESKKASSSPDLVFNGTSGATMSDPAQHGLDDDAAVHAKREQARAARTGALGPPIQRHIGQEHLMPHAGAIAAFDSTSPSFQASSFMLGKEQAIWALRNHNAQKFTLILLQTAFDQDGRMGSCVTFTVPEPIAHKLTNRPGELPEQMGLIQLC</sequence>
<protein>
    <submittedName>
        <fullName evidence="2">Uncharacterized protein</fullName>
    </submittedName>
</protein>
<dbReference type="RefSeq" id="XP_044714758.1">
    <property type="nucleotide sequence ID" value="XM_044870263.1"/>
</dbReference>
<feature type="region of interest" description="Disordered" evidence="1">
    <location>
        <begin position="398"/>
        <end position="435"/>
    </location>
</feature>
<name>A0A9P8SCU2_9HYPO</name>
<evidence type="ECO:0000313" key="3">
    <source>
        <dbReference type="Proteomes" id="UP000824596"/>
    </source>
</evidence>
<gene>
    <name evidence="2" type="ORF">HRG_11793</name>
</gene>
<evidence type="ECO:0000256" key="1">
    <source>
        <dbReference type="SAM" id="MobiDB-lite"/>
    </source>
</evidence>
<dbReference type="Proteomes" id="UP000824596">
    <property type="component" value="Unassembled WGS sequence"/>
</dbReference>
<proteinExistence type="predicted"/>
<reference evidence="2" key="1">
    <citation type="submission" date="2021-09" db="EMBL/GenBank/DDBJ databases">
        <title>A high-quality genome of the endoparasitic fungus Hirsutella rhossiliensis with a comparison of Hirsutella genomes reveals transposable elements contributing to genome size variation.</title>
        <authorList>
            <person name="Lin R."/>
            <person name="Jiao Y."/>
            <person name="Sun X."/>
            <person name="Ling J."/>
            <person name="Xie B."/>
            <person name="Cheng X."/>
        </authorList>
    </citation>
    <scope>NUCLEOTIDE SEQUENCE</scope>
    <source>
        <strain evidence="2">HR02</strain>
    </source>
</reference>
<feature type="region of interest" description="Disordered" evidence="1">
    <location>
        <begin position="307"/>
        <end position="371"/>
    </location>
</feature>
<organism evidence="2 3">
    <name type="scientific">Hirsutella rhossiliensis</name>
    <dbReference type="NCBI Taxonomy" id="111463"/>
    <lineage>
        <taxon>Eukaryota</taxon>
        <taxon>Fungi</taxon>
        <taxon>Dikarya</taxon>
        <taxon>Ascomycota</taxon>
        <taxon>Pezizomycotina</taxon>
        <taxon>Sordariomycetes</taxon>
        <taxon>Hypocreomycetidae</taxon>
        <taxon>Hypocreales</taxon>
        <taxon>Ophiocordycipitaceae</taxon>
        <taxon>Hirsutella</taxon>
    </lineage>
</organism>
<feature type="region of interest" description="Disordered" evidence="1">
    <location>
        <begin position="249"/>
        <end position="286"/>
    </location>
</feature>
<keyword evidence="3" id="KW-1185">Reference proteome</keyword>
<feature type="compositionally biased region" description="Low complexity" evidence="1">
    <location>
        <begin position="262"/>
        <end position="276"/>
    </location>
</feature>
<feature type="compositionally biased region" description="Polar residues" evidence="1">
    <location>
        <begin position="323"/>
        <end position="345"/>
    </location>
</feature>
<dbReference type="OrthoDB" id="4930227at2759"/>
<evidence type="ECO:0000313" key="2">
    <source>
        <dbReference type="EMBL" id="KAH0957244.1"/>
    </source>
</evidence>
<comment type="caution">
    <text evidence="2">The sequence shown here is derived from an EMBL/GenBank/DDBJ whole genome shotgun (WGS) entry which is preliminary data.</text>
</comment>
<accession>A0A9P8SCU2</accession>
<dbReference type="GeneID" id="68360921"/>
<dbReference type="EMBL" id="JAIZPD010000022">
    <property type="protein sequence ID" value="KAH0957244.1"/>
    <property type="molecule type" value="Genomic_DNA"/>
</dbReference>
<dbReference type="AlphaFoldDB" id="A0A9P8SCU2"/>
<feature type="compositionally biased region" description="Polar residues" evidence="1">
    <location>
        <begin position="412"/>
        <end position="427"/>
    </location>
</feature>